<dbReference type="InterPro" id="IPR008545">
    <property type="entry name" value="Web"/>
</dbReference>
<sequence>MVYSNPRYRWIEEKICPFHLRKSNLRGLKLQEALVKEEVRQRGTEAAEQQGSRFPGLCSSASMSSKSKSSLPESPTSKASVAPRVGRISRVPTRSEADSPSPLQKYRLSNDRSPSSINSKLAIDRRSPKITSPADKPAARPVKASDLQSQLLLVQEDLKKAKVKIVLIEKEKGKALDELKAKQKLAERANEKLMDALRAQKRAEESSEIEKFRVVEMEQAGLEATQKKEEEWKRDLEAVRNQHALDLVALLSTTQELQKAQLDLAMACDAKNRALIHADEAAKIAEIHAEKVKILSAELSRMKAALPDSKVEAEAEADENEKMVLQLREEADSLKEELGKAKAFEAKLSDKEASVEQLNIELEAARMAESYACSLAQEWKNRVEELEVQVAEANKLERSASESLHSIMRQLEHKNGLLQDAESETAVLKEKVNLLEKMIERQKDDLQSLEHQLGLLGEERSEMAEMVKLLKGELKTTEEEKLSALNNEKLAASRVESLSEEKNRLVNDLTSVEEEEEKNKKAMESLASDLRDASAEARDTKEKLLHIQVEHETCEDQMENLRLVLEATNGKYETVVGEARHEVDLLTAATEQSKNEYENAKGEWQKKELHLVDCLTQLEARNSAMKGEKDQLVNLLKKREDEAGSAREEESRLTHNLIKVEVDVICLQNSLGEARAEAVNLRGCLLDKENEQRKLLQEKEGLQTKEAASKEKIKELSKLLDEAISRSQHVENGDLTDMEKESDLLQKVVCSEENEYGGEEKHKMEVSLQEESTAVYNEDVQVDKVTKISSVNAKGEDRTNGKEADAVEAEHKMRQSSMVEKEAEKEPFEDGADSKADGGAAITRQQSQKKKKPLLQKLGSVLKKGRASNTK</sequence>
<feature type="coiled-coil region" evidence="3">
    <location>
        <begin position="583"/>
        <end position="649"/>
    </location>
</feature>
<evidence type="ECO:0008006" key="7">
    <source>
        <dbReference type="Google" id="ProtNLM"/>
    </source>
</evidence>
<accession>A0AAN7LA33</accession>
<dbReference type="Pfam" id="PF05701">
    <property type="entry name" value="WEMBL"/>
    <property type="match status" value="1"/>
</dbReference>
<name>A0AAN7LA33_TRANT</name>
<dbReference type="AlphaFoldDB" id="A0AAN7LA33"/>
<comment type="caution">
    <text evidence="5">The sequence shown here is derived from an EMBL/GenBank/DDBJ whole genome shotgun (WGS) entry which is preliminary data.</text>
</comment>
<evidence type="ECO:0000313" key="6">
    <source>
        <dbReference type="Proteomes" id="UP001346149"/>
    </source>
</evidence>
<reference evidence="5 6" key="1">
    <citation type="journal article" date="2023" name="Hortic Res">
        <title>Pangenome of water caltrop reveals structural variations and asymmetric subgenome divergence after allopolyploidization.</title>
        <authorList>
            <person name="Zhang X."/>
            <person name="Chen Y."/>
            <person name="Wang L."/>
            <person name="Yuan Y."/>
            <person name="Fang M."/>
            <person name="Shi L."/>
            <person name="Lu R."/>
            <person name="Comes H.P."/>
            <person name="Ma Y."/>
            <person name="Chen Y."/>
            <person name="Huang G."/>
            <person name="Zhou Y."/>
            <person name="Zheng Z."/>
            <person name="Qiu Y."/>
        </authorList>
    </citation>
    <scope>NUCLEOTIDE SEQUENCE [LARGE SCALE GENOMIC DNA]</scope>
    <source>
        <strain evidence="5">F231</strain>
    </source>
</reference>
<dbReference type="PANTHER" id="PTHR23160:SF20">
    <property type="entry name" value="OS02G0439200 PROTEIN"/>
    <property type="match status" value="1"/>
</dbReference>
<keyword evidence="6" id="KW-1185">Reference proteome</keyword>
<organism evidence="5 6">
    <name type="scientific">Trapa natans</name>
    <name type="common">Water chestnut</name>
    <dbReference type="NCBI Taxonomy" id="22666"/>
    <lineage>
        <taxon>Eukaryota</taxon>
        <taxon>Viridiplantae</taxon>
        <taxon>Streptophyta</taxon>
        <taxon>Embryophyta</taxon>
        <taxon>Tracheophyta</taxon>
        <taxon>Spermatophyta</taxon>
        <taxon>Magnoliopsida</taxon>
        <taxon>eudicotyledons</taxon>
        <taxon>Gunneridae</taxon>
        <taxon>Pentapetalae</taxon>
        <taxon>rosids</taxon>
        <taxon>malvids</taxon>
        <taxon>Myrtales</taxon>
        <taxon>Lythraceae</taxon>
        <taxon>Trapa</taxon>
    </lineage>
</organism>
<evidence type="ECO:0000256" key="4">
    <source>
        <dbReference type="SAM" id="MobiDB-lite"/>
    </source>
</evidence>
<feature type="compositionally biased region" description="Basic and acidic residues" evidence="4">
    <location>
        <begin position="794"/>
        <end position="836"/>
    </location>
</feature>
<feature type="region of interest" description="Disordered" evidence="4">
    <location>
        <begin position="790"/>
        <end position="871"/>
    </location>
</feature>
<feature type="region of interest" description="Disordered" evidence="4">
    <location>
        <begin position="43"/>
        <end position="143"/>
    </location>
</feature>
<feature type="coiled-coil region" evidence="3">
    <location>
        <begin position="144"/>
        <end position="242"/>
    </location>
</feature>
<evidence type="ECO:0000256" key="3">
    <source>
        <dbReference type="SAM" id="Coils"/>
    </source>
</evidence>
<feature type="coiled-coil region" evidence="3">
    <location>
        <begin position="310"/>
        <end position="543"/>
    </location>
</feature>
<feature type="compositionally biased region" description="Low complexity" evidence="4">
    <location>
        <begin position="59"/>
        <end position="78"/>
    </location>
</feature>
<dbReference type="GO" id="GO:0007131">
    <property type="term" value="P:reciprocal meiotic recombination"/>
    <property type="evidence" value="ECO:0007669"/>
    <property type="project" value="TreeGrafter"/>
</dbReference>
<keyword evidence="2 3" id="KW-0175">Coiled coil</keyword>
<dbReference type="Proteomes" id="UP001346149">
    <property type="component" value="Unassembled WGS sequence"/>
</dbReference>
<proteinExistence type="inferred from homology"/>
<evidence type="ECO:0000313" key="5">
    <source>
        <dbReference type="EMBL" id="KAK4782186.1"/>
    </source>
</evidence>
<evidence type="ECO:0000256" key="1">
    <source>
        <dbReference type="ARBA" id="ARBA00005485"/>
    </source>
</evidence>
<protein>
    <recommendedName>
        <fullName evidence="7">WEB family protein</fullName>
    </recommendedName>
</protein>
<evidence type="ECO:0000256" key="2">
    <source>
        <dbReference type="ARBA" id="ARBA00023054"/>
    </source>
</evidence>
<dbReference type="PANTHER" id="PTHR23160">
    <property type="entry name" value="SYNAPTONEMAL COMPLEX PROTEIN-RELATED"/>
    <property type="match status" value="1"/>
</dbReference>
<gene>
    <name evidence="5" type="ORF">SAY86_016288</name>
</gene>
<comment type="similarity">
    <text evidence="1">Belongs to the WEB family.</text>
</comment>
<dbReference type="EMBL" id="JAXQNO010000016">
    <property type="protein sequence ID" value="KAK4782186.1"/>
    <property type="molecule type" value="Genomic_DNA"/>
</dbReference>